<feature type="region of interest" description="Disordered" evidence="1">
    <location>
        <begin position="277"/>
        <end position="296"/>
    </location>
</feature>
<organism evidence="2 3">
    <name type="scientific">Streptomyces flavotricini</name>
    <dbReference type="NCBI Taxonomy" id="66888"/>
    <lineage>
        <taxon>Bacteria</taxon>
        <taxon>Bacillati</taxon>
        <taxon>Actinomycetota</taxon>
        <taxon>Actinomycetes</taxon>
        <taxon>Kitasatosporales</taxon>
        <taxon>Streptomycetaceae</taxon>
        <taxon>Streptomyces</taxon>
    </lineage>
</organism>
<sequence length="296" mass="32439">MTDSNARQAVFAPPAQTSDQERMRSRHQQAARAFSVTASGPEAWGWQGRTLGRRAGRWWLRLVSAPADKRNARLWEGTAAADSALPRSVPRPRLHDVTEWTDDAIAYRAELSEYISQPALQSGGPVLTGEVDLPRSWWADLRNALAATATVPTDRQAVRQQWIDRNFTRFLGTPVPTIATWTTGHGDLHWGNLTPEPLVILDWEGWGLLPTGYDVGLLHAYTLPQPATAGRIRSEFAHVLDTPEGRIGELVALAQLLQVTSRGAHPELAPHLARRAQQLTGTPVPAATGTAGNTDR</sequence>
<gene>
    <name evidence="2" type="ORF">K7B10_07575</name>
</gene>
<dbReference type="Proteomes" id="UP001520654">
    <property type="component" value="Unassembled WGS sequence"/>
</dbReference>
<evidence type="ECO:0000256" key="1">
    <source>
        <dbReference type="SAM" id="MobiDB-lite"/>
    </source>
</evidence>
<keyword evidence="3" id="KW-1185">Reference proteome</keyword>
<feature type="compositionally biased region" description="Low complexity" evidence="1">
    <location>
        <begin position="280"/>
        <end position="296"/>
    </location>
</feature>
<dbReference type="EMBL" id="JAINUL010000001">
    <property type="protein sequence ID" value="MCC0094644.1"/>
    <property type="molecule type" value="Genomic_DNA"/>
</dbReference>
<reference evidence="2 3" key="1">
    <citation type="submission" date="2021-08" db="EMBL/GenBank/DDBJ databases">
        <title>Genomic Architecture of Streptomyces flavotricini NGL1 and Streptomyces erythrochromogenes HMS4 With Differential Plant Beneficial attributes and laccase production capabilities.</title>
        <authorList>
            <person name="Salwan R."/>
            <person name="Kaur R."/>
            <person name="Sharma V."/>
        </authorList>
    </citation>
    <scope>NUCLEOTIDE SEQUENCE [LARGE SCALE GENOMIC DNA]</scope>
    <source>
        <strain evidence="2 3">NGL1</strain>
    </source>
</reference>
<feature type="region of interest" description="Disordered" evidence="1">
    <location>
        <begin position="1"/>
        <end position="24"/>
    </location>
</feature>
<evidence type="ECO:0008006" key="4">
    <source>
        <dbReference type="Google" id="ProtNLM"/>
    </source>
</evidence>
<comment type="caution">
    <text evidence="2">The sequence shown here is derived from an EMBL/GenBank/DDBJ whole genome shotgun (WGS) entry which is preliminary data.</text>
</comment>
<evidence type="ECO:0000313" key="2">
    <source>
        <dbReference type="EMBL" id="MCC0094644.1"/>
    </source>
</evidence>
<dbReference type="RefSeq" id="WP_229335203.1">
    <property type="nucleotide sequence ID" value="NZ_JAINUL010000001.1"/>
</dbReference>
<name>A0ABS8E1W0_9ACTN</name>
<dbReference type="SUPFAM" id="SSF56112">
    <property type="entry name" value="Protein kinase-like (PK-like)"/>
    <property type="match status" value="1"/>
</dbReference>
<evidence type="ECO:0000313" key="3">
    <source>
        <dbReference type="Proteomes" id="UP001520654"/>
    </source>
</evidence>
<protein>
    <recommendedName>
        <fullName evidence="4">Aminoglycoside phosphotransferase</fullName>
    </recommendedName>
</protein>
<accession>A0ABS8E1W0</accession>
<dbReference type="InterPro" id="IPR011009">
    <property type="entry name" value="Kinase-like_dom_sf"/>
</dbReference>
<proteinExistence type="predicted"/>